<dbReference type="AlphaFoldDB" id="A0A6P1W9R4"/>
<proteinExistence type="predicted"/>
<protein>
    <recommendedName>
        <fullName evidence="3">Outer membrane beta-barrel protein</fullName>
    </recommendedName>
</protein>
<sequence length="168" mass="18552">MIIQSLFWLLIAIWPIDVSAQTIAPTPPRMAGYLGILHPLVTIDGNGSETNFSDYYVVGFPIGLNLWKTERVGFSVEIVPIIRAENHVSRVSNVLFHPGILLNLGNGFAFAGRLAFETNGRYGVTPVFNKVVKRNKHSNYFVAIPIPVRFGNDRSTSATVGFQFGIAF</sequence>
<dbReference type="Proteomes" id="UP000464577">
    <property type="component" value="Chromosome"/>
</dbReference>
<dbReference type="KEGG" id="senf:GJR95_02870"/>
<dbReference type="EMBL" id="CP045997">
    <property type="protein sequence ID" value="QHW01153.1"/>
    <property type="molecule type" value="Genomic_DNA"/>
</dbReference>
<evidence type="ECO:0000313" key="1">
    <source>
        <dbReference type="EMBL" id="QHW01153.1"/>
    </source>
</evidence>
<keyword evidence="2" id="KW-1185">Reference proteome</keyword>
<accession>A0A6P1W9R4</accession>
<name>A0A6P1W9R4_9BACT</name>
<reference evidence="1 2" key="1">
    <citation type="submission" date="2019-11" db="EMBL/GenBank/DDBJ databases">
        <title>Spirosoma endbachense sp. nov., isolated from a natural salt meadow.</title>
        <authorList>
            <person name="Rojas J."/>
            <person name="Ambika Manirajan B."/>
            <person name="Ratering S."/>
            <person name="Suarez C."/>
            <person name="Geissler-Plaum R."/>
            <person name="Schnell S."/>
        </authorList>
    </citation>
    <scope>NUCLEOTIDE SEQUENCE [LARGE SCALE GENOMIC DNA]</scope>
    <source>
        <strain evidence="1 2">I-24</strain>
    </source>
</reference>
<gene>
    <name evidence="1" type="ORF">GJR95_02870</name>
</gene>
<evidence type="ECO:0008006" key="3">
    <source>
        <dbReference type="Google" id="ProtNLM"/>
    </source>
</evidence>
<organism evidence="1 2">
    <name type="scientific">Spirosoma endbachense</name>
    <dbReference type="NCBI Taxonomy" id="2666025"/>
    <lineage>
        <taxon>Bacteria</taxon>
        <taxon>Pseudomonadati</taxon>
        <taxon>Bacteroidota</taxon>
        <taxon>Cytophagia</taxon>
        <taxon>Cytophagales</taxon>
        <taxon>Cytophagaceae</taxon>
        <taxon>Spirosoma</taxon>
    </lineage>
</organism>
<evidence type="ECO:0000313" key="2">
    <source>
        <dbReference type="Proteomes" id="UP000464577"/>
    </source>
</evidence>